<feature type="domain" description="F-box" evidence="1">
    <location>
        <begin position="1"/>
        <end position="45"/>
    </location>
</feature>
<dbReference type="RefSeq" id="XP_040725410.1">
    <property type="nucleotide sequence ID" value="XM_040871925.1"/>
</dbReference>
<dbReference type="PANTHER" id="PTHR12100">
    <property type="entry name" value="SEC10"/>
    <property type="match status" value="1"/>
</dbReference>
<dbReference type="EMBL" id="MCFI01000009">
    <property type="protein sequence ID" value="ORY82539.1"/>
    <property type="molecule type" value="Genomic_DNA"/>
</dbReference>
<dbReference type="GO" id="GO:0006893">
    <property type="term" value="P:Golgi to plasma membrane transport"/>
    <property type="evidence" value="ECO:0007669"/>
    <property type="project" value="TreeGrafter"/>
</dbReference>
<dbReference type="GeneID" id="63788524"/>
<dbReference type="OMA" id="WYQVKRD"/>
<dbReference type="OrthoDB" id="5554140at2759"/>
<dbReference type="Pfam" id="PF12937">
    <property type="entry name" value="F-box-like"/>
    <property type="match status" value="1"/>
</dbReference>
<evidence type="ECO:0000313" key="2">
    <source>
        <dbReference type="EMBL" id="ORY82539.1"/>
    </source>
</evidence>
<gene>
    <name evidence="2" type="ORF">BCR37DRAFT_402638</name>
</gene>
<dbReference type="GO" id="GO:0006887">
    <property type="term" value="P:exocytosis"/>
    <property type="evidence" value="ECO:0007669"/>
    <property type="project" value="TreeGrafter"/>
</dbReference>
<dbReference type="Proteomes" id="UP000193685">
    <property type="component" value="Unassembled WGS sequence"/>
</dbReference>
<dbReference type="AlphaFoldDB" id="A0A1Y2FF35"/>
<dbReference type="PANTHER" id="PTHR12100:SF1">
    <property type="entry name" value="RECYCLIN-1"/>
    <property type="match status" value="1"/>
</dbReference>
<accession>A0A1Y2FF35</accession>
<comment type="caution">
    <text evidence="2">The sequence shown here is derived from an EMBL/GenBank/DDBJ whole genome shotgun (WGS) entry which is preliminary data.</text>
</comment>
<evidence type="ECO:0000259" key="1">
    <source>
        <dbReference type="PROSITE" id="PS50181"/>
    </source>
</evidence>
<organism evidence="2 3">
    <name type="scientific">Protomyces lactucae-debilis</name>
    <dbReference type="NCBI Taxonomy" id="2754530"/>
    <lineage>
        <taxon>Eukaryota</taxon>
        <taxon>Fungi</taxon>
        <taxon>Dikarya</taxon>
        <taxon>Ascomycota</taxon>
        <taxon>Taphrinomycotina</taxon>
        <taxon>Taphrinomycetes</taxon>
        <taxon>Taphrinales</taxon>
        <taxon>Protomycetaceae</taxon>
        <taxon>Protomyces</taxon>
    </lineage>
</organism>
<dbReference type="Gene3D" id="1.20.1280.50">
    <property type="match status" value="1"/>
</dbReference>
<keyword evidence="3" id="KW-1185">Reference proteome</keyword>
<sequence>MARDLPADIVAASFDHLPVPDLLRAAQVSLLWRDIVYDEQRWIAKLRAIGVWSDAAARRNLEEENTNRDDPLYALPEARPVRGRARPEFRRIYKLLAPYYLDLVAAANPATSKLFTSYKDPEDQARMLRQLSAFGAAHPVHDSQARNVQLQATIDLFETAALREFEISYDHRNEASMQRYAQVCTLLNGGGKCIRLFCSKNVLLSSSLPNAFECFDAAGNINLTPMQRLTTSLGVELLSQKEVIALVFPRGQTWHILCERVLREVLAVYIKNLIDYAQQQSTEAYLAAVPGAYQHAHRLVSELGLNLLPQLQAIFEEHVSWYLEEELRELRSKADHEVSNWDRQITDESQKTESLLLSNINREAAKKNFLQSFTQVILMPVNVVGSAIPFRQSVTPDANQPAGLIAEENNLAATQSLPTTELAARAAIMNSGLARIKRLLSLEVALSLIHAGKEAIDRSRTFVPFAGRLGQEAREQSEAMFNAVLDALGVRHIANGFELALQALKSYDPRRNKQVAQVQPLVDFLELVHVGDLIQQMIDVFYNQELAGIVDKTDFLSPAVKGKKKFEEMIDKNVADGLNRGIDVLMEQVEYLLITTQKPTDFKPWLVLGQDDHLDLQETDTARQVVACLSTHTELLRGSTDKATLDVFFQEVGVRFFGSLCKHLKRQSITVEGGLKLISDLNYYYNYIASLKQSSIVPYFSSLKELGNLYIVSGQEGKAVGQLVSDMVRFGGVLRPEDVYEFAERRADWMKVKKDVDKVIYGTNGDCVVQ</sequence>
<dbReference type="SUPFAM" id="SSF81383">
    <property type="entry name" value="F-box domain"/>
    <property type="match status" value="1"/>
</dbReference>
<dbReference type="GO" id="GO:0000145">
    <property type="term" value="C:exocyst"/>
    <property type="evidence" value="ECO:0007669"/>
    <property type="project" value="TreeGrafter"/>
</dbReference>
<dbReference type="InterPro" id="IPR036047">
    <property type="entry name" value="F-box-like_dom_sf"/>
</dbReference>
<protein>
    <submittedName>
        <fullName evidence="2">F-box domain-containing protein</fullName>
    </submittedName>
</protein>
<reference evidence="2 3" key="1">
    <citation type="submission" date="2016-07" db="EMBL/GenBank/DDBJ databases">
        <title>Pervasive Adenine N6-methylation of Active Genes in Fungi.</title>
        <authorList>
            <consortium name="DOE Joint Genome Institute"/>
            <person name="Mondo S.J."/>
            <person name="Dannebaum R.O."/>
            <person name="Kuo R.C."/>
            <person name="Labutti K."/>
            <person name="Haridas S."/>
            <person name="Kuo A."/>
            <person name="Salamov A."/>
            <person name="Ahrendt S.R."/>
            <person name="Lipzen A."/>
            <person name="Sullivan W."/>
            <person name="Andreopoulos W.B."/>
            <person name="Clum A."/>
            <person name="Lindquist E."/>
            <person name="Daum C."/>
            <person name="Ramamoorthy G.K."/>
            <person name="Gryganskyi A."/>
            <person name="Culley D."/>
            <person name="Magnuson J.K."/>
            <person name="James T.Y."/>
            <person name="O'Malley M.A."/>
            <person name="Stajich J.E."/>
            <person name="Spatafora J.W."/>
            <person name="Visel A."/>
            <person name="Grigoriev I.V."/>
        </authorList>
    </citation>
    <scope>NUCLEOTIDE SEQUENCE [LARGE SCALE GENOMIC DNA]</scope>
    <source>
        <strain evidence="2 3">12-1054</strain>
    </source>
</reference>
<dbReference type="STRING" id="56484.A0A1Y2FF35"/>
<dbReference type="InterPro" id="IPR048627">
    <property type="entry name" value="Sec10_HB"/>
</dbReference>
<name>A0A1Y2FF35_PROLT</name>
<dbReference type="InterPro" id="IPR009976">
    <property type="entry name" value="Sec10-like"/>
</dbReference>
<dbReference type="PROSITE" id="PS50181">
    <property type="entry name" value="FBOX"/>
    <property type="match status" value="1"/>
</dbReference>
<dbReference type="Pfam" id="PF07393">
    <property type="entry name" value="Sec10_HB"/>
    <property type="match status" value="1"/>
</dbReference>
<dbReference type="InterPro" id="IPR001810">
    <property type="entry name" value="F-box_dom"/>
</dbReference>
<proteinExistence type="predicted"/>
<evidence type="ECO:0000313" key="3">
    <source>
        <dbReference type="Proteomes" id="UP000193685"/>
    </source>
</evidence>